<dbReference type="InterPro" id="IPR017740">
    <property type="entry name" value="TssA-like"/>
</dbReference>
<dbReference type="InterPro" id="IPR010657">
    <property type="entry name" value="ImpA_N"/>
</dbReference>
<dbReference type="RefSeq" id="WP_019333035.1">
    <property type="nucleotide sequence ID" value="NZ_BQUM01000015.1"/>
</dbReference>
<sequence>MNQLSARVSSLLEPVSAASACGPSLRYDPVYDHLRQLRVQEDDSLPRGVWQTELKRADWNQVEALACSLLAERSKDLMVAAWLGEAWLHKDALSGIVDALSLVEQLCERFPEALHPQPVDGDQSWRAAPLEWLSRRYAELLVTQLPLFTADEVDFAGYSLSDWRQMTRKQVLANDSKAAKVSAETAINDQKKLNLRVRNTPLSWWLNHRDAIQIALERLERLENWAERHLEDQAPTFGPLQSSLQALTALFNEFIAMHPPQVLVPVLSEALPMETSDMPTDPVPDGNMGREQLTARAFVEPRNREEAYRHLLSIADYLARTEPHSPVPYLIKKGVEWGNQPLKELLSELISSDSDARRVWTLLGVL</sequence>
<reference evidence="2 3" key="1">
    <citation type="submission" date="2018-08" db="EMBL/GenBank/DDBJ databases">
        <title>Recombination of ecologically and evolutionarily significant loci maintains genetic cohesion in the Pseudomonas syringae species complex.</title>
        <authorList>
            <person name="Dillon M."/>
            <person name="Thakur S."/>
            <person name="Almeida R.N.D."/>
            <person name="Weir B.S."/>
            <person name="Guttman D.S."/>
        </authorList>
    </citation>
    <scope>NUCLEOTIDE SEQUENCE [LARGE SCALE GENOMIC DNA]</scope>
    <source>
        <strain evidence="2 3">ICMP 3934</strain>
    </source>
</reference>
<organism evidence="2 3">
    <name type="scientific">Pseudomonas syringae pv. theae</name>
    <dbReference type="NCBI Taxonomy" id="103985"/>
    <lineage>
        <taxon>Bacteria</taxon>
        <taxon>Pseudomonadati</taxon>
        <taxon>Pseudomonadota</taxon>
        <taxon>Gammaproteobacteria</taxon>
        <taxon>Pseudomonadales</taxon>
        <taxon>Pseudomonadaceae</taxon>
        <taxon>Pseudomonas</taxon>
        <taxon>Pseudomonas syringae</taxon>
    </lineage>
</organism>
<accession>A0A0N8TL17</accession>
<dbReference type="PANTHER" id="PTHR37951">
    <property type="entry name" value="CYTOPLASMIC PROTEIN-RELATED"/>
    <property type="match status" value="1"/>
</dbReference>
<feature type="domain" description="ImpA N-terminal" evidence="1">
    <location>
        <begin position="12"/>
        <end position="134"/>
    </location>
</feature>
<name>A0A0N8TL17_PSESX</name>
<dbReference type="PANTHER" id="PTHR37951:SF1">
    <property type="entry name" value="TYPE VI SECRETION SYSTEM COMPONENT TSSA1"/>
    <property type="match status" value="1"/>
</dbReference>
<proteinExistence type="predicted"/>
<dbReference type="EMBL" id="RBTL01000093">
    <property type="protein sequence ID" value="RMT71236.1"/>
    <property type="molecule type" value="Genomic_DNA"/>
</dbReference>
<dbReference type="Pfam" id="PF06812">
    <property type="entry name" value="ImpA_N"/>
    <property type="match status" value="1"/>
</dbReference>
<evidence type="ECO:0000313" key="3">
    <source>
        <dbReference type="Proteomes" id="UP000282636"/>
    </source>
</evidence>
<evidence type="ECO:0000259" key="1">
    <source>
        <dbReference type="Pfam" id="PF06812"/>
    </source>
</evidence>
<dbReference type="NCBIfam" id="TIGR03363">
    <property type="entry name" value="VI_chp_8"/>
    <property type="match status" value="1"/>
</dbReference>
<gene>
    <name evidence="2" type="ORF">ALP44_03274</name>
</gene>
<protein>
    <recommendedName>
        <fullName evidence="1">ImpA N-terminal domain-containing protein</fullName>
    </recommendedName>
</protein>
<dbReference type="Proteomes" id="UP000282636">
    <property type="component" value="Unassembled WGS sequence"/>
</dbReference>
<dbReference type="AlphaFoldDB" id="A0A0N8TL17"/>
<evidence type="ECO:0000313" key="2">
    <source>
        <dbReference type="EMBL" id="RMT71236.1"/>
    </source>
</evidence>
<comment type="caution">
    <text evidence="2">The sequence shown here is derived from an EMBL/GenBank/DDBJ whole genome shotgun (WGS) entry which is preliminary data.</text>
</comment>